<keyword evidence="4 7" id="KW-1133">Transmembrane helix</keyword>
<feature type="transmembrane region" description="Helical" evidence="7">
    <location>
        <begin position="152"/>
        <end position="173"/>
    </location>
</feature>
<evidence type="ECO:0000256" key="2">
    <source>
        <dbReference type="ARBA" id="ARBA00022448"/>
    </source>
</evidence>
<evidence type="ECO:0000256" key="3">
    <source>
        <dbReference type="ARBA" id="ARBA00022692"/>
    </source>
</evidence>
<dbReference type="Proteomes" id="UP000183561">
    <property type="component" value="Unassembled WGS sequence"/>
</dbReference>
<evidence type="ECO:0000313" key="8">
    <source>
        <dbReference type="EMBL" id="SEC89583.1"/>
    </source>
</evidence>
<feature type="transmembrane region" description="Helical" evidence="7">
    <location>
        <begin position="438"/>
        <end position="459"/>
    </location>
</feature>
<feature type="region of interest" description="Disordered" evidence="6">
    <location>
        <begin position="515"/>
        <end position="544"/>
    </location>
</feature>
<evidence type="ECO:0000256" key="4">
    <source>
        <dbReference type="ARBA" id="ARBA00022989"/>
    </source>
</evidence>
<dbReference type="RefSeq" id="WP_072947277.1">
    <property type="nucleotide sequence ID" value="NZ_CP070609.1"/>
</dbReference>
<evidence type="ECO:0000256" key="6">
    <source>
        <dbReference type="SAM" id="MobiDB-lite"/>
    </source>
</evidence>
<dbReference type="PIRSF" id="PIRSF006060">
    <property type="entry name" value="AA_transporter"/>
    <property type="match status" value="1"/>
</dbReference>
<evidence type="ECO:0000313" key="9">
    <source>
        <dbReference type="Proteomes" id="UP000183561"/>
    </source>
</evidence>
<feature type="transmembrane region" description="Helical" evidence="7">
    <location>
        <begin position="106"/>
        <end position="132"/>
    </location>
</feature>
<dbReference type="GO" id="GO:0022857">
    <property type="term" value="F:transmembrane transporter activity"/>
    <property type="evidence" value="ECO:0007669"/>
    <property type="project" value="InterPro"/>
</dbReference>
<feature type="transmembrane region" description="Helical" evidence="7">
    <location>
        <begin position="365"/>
        <end position="383"/>
    </location>
</feature>
<dbReference type="Pfam" id="PF13520">
    <property type="entry name" value="AA_permease_2"/>
    <property type="match status" value="1"/>
</dbReference>
<gene>
    <name evidence="8" type="ORF">SAMN04490239_5885</name>
</gene>
<keyword evidence="2" id="KW-0813">Transport</keyword>
<accession>A0A1H4W8I9</accession>
<feature type="transmembrane region" description="Helical" evidence="7">
    <location>
        <begin position="316"/>
        <end position="344"/>
    </location>
</feature>
<dbReference type="PANTHER" id="PTHR45649">
    <property type="entry name" value="AMINO-ACID PERMEASE BAT1"/>
    <property type="match status" value="1"/>
</dbReference>
<dbReference type="AlphaFoldDB" id="A0A1H4W8I9"/>
<feature type="transmembrane region" description="Helical" evidence="7">
    <location>
        <begin position="389"/>
        <end position="408"/>
    </location>
</feature>
<comment type="subcellular location">
    <subcellularLocation>
        <location evidence="1">Membrane</location>
        <topology evidence="1">Multi-pass membrane protein</topology>
    </subcellularLocation>
</comment>
<feature type="transmembrane region" description="Helical" evidence="7">
    <location>
        <begin position="223"/>
        <end position="243"/>
    </location>
</feature>
<feature type="transmembrane region" description="Helical" evidence="7">
    <location>
        <begin position="264"/>
        <end position="286"/>
    </location>
</feature>
<keyword evidence="3 7" id="KW-0812">Transmembrane</keyword>
<dbReference type="Gene3D" id="1.20.1740.10">
    <property type="entry name" value="Amino acid/polyamine transporter I"/>
    <property type="match status" value="1"/>
</dbReference>
<name>A0A1H4W8I9_9NOCA</name>
<evidence type="ECO:0000256" key="7">
    <source>
        <dbReference type="SAM" id="Phobius"/>
    </source>
</evidence>
<keyword evidence="5 7" id="KW-0472">Membrane</keyword>
<feature type="transmembrane region" description="Helical" evidence="7">
    <location>
        <begin position="471"/>
        <end position="494"/>
    </location>
</feature>
<sequence length="544" mass="57567">MTTTQPSHHGSDEGGVDEYGYNQKLDRSIGKFASFAAGVSYISILTGVFGLFYVGFGTGGPAYAWSWPMVFVGQLMVALCFAELASRYPVAGSVYNWAKKLASPTTSWMAGWLLLTSSIVTVGAVALAYQITLPQIWSGFQIVGDGTGEHDFSLNGVLLAGALIVFTTLVNAFGVKLTALINSVGVFVELIAAVLLVIILGVHVVRGPGVLLETHGLGEGHSLGYFGVFLVASLASAWVMYGFDTASSLGEETKDPKKTAPRAIIRAITASFLLGGAILFFGILAAPDLSDPQLGSPSGGLQYVILSLLGGTLGKLFLICIAVAITVCTLAIQAAAVRMVFAMARDNNLPCGRWLAHVHPERKTPANASITVGVLAIAILVLMITQPQIYVVLSAIGIVLIYAAYLLVTGPMLRNRLRGRWPLPGAPAQDEFSLGRPLGLVVNAIAVVWGAAMIVNLVWPRAEVYNPAAPFHWYLQWSGVLIPALLTVGGLVLYRVRIRHRTGILAEHAAVVTPASSGPASQAPLETDLSEPSDVDPVEPVQRV</sequence>
<feature type="compositionally biased region" description="Acidic residues" evidence="6">
    <location>
        <begin position="528"/>
        <end position="537"/>
    </location>
</feature>
<evidence type="ECO:0000256" key="5">
    <source>
        <dbReference type="ARBA" id="ARBA00023136"/>
    </source>
</evidence>
<feature type="transmembrane region" description="Helical" evidence="7">
    <location>
        <begin position="32"/>
        <end position="56"/>
    </location>
</feature>
<protein>
    <submittedName>
        <fullName evidence="8">Permease, urea carboxylase system</fullName>
    </submittedName>
</protein>
<dbReference type="OrthoDB" id="8274074at2"/>
<proteinExistence type="predicted"/>
<keyword evidence="9" id="KW-1185">Reference proteome</keyword>
<feature type="transmembrane region" description="Helical" evidence="7">
    <location>
        <begin position="180"/>
        <end position="203"/>
    </location>
</feature>
<dbReference type="EMBL" id="FNSV01000005">
    <property type="protein sequence ID" value="SEC89583.1"/>
    <property type="molecule type" value="Genomic_DNA"/>
</dbReference>
<evidence type="ECO:0000256" key="1">
    <source>
        <dbReference type="ARBA" id="ARBA00004141"/>
    </source>
</evidence>
<dbReference type="InterPro" id="IPR002293">
    <property type="entry name" value="AA/rel_permease1"/>
</dbReference>
<dbReference type="PANTHER" id="PTHR45649:SF26">
    <property type="entry name" value="OS04G0435100 PROTEIN"/>
    <property type="match status" value="1"/>
</dbReference>
<reference evidence="9" key="1">
    <citation type="submission" date="2016-10" db="EMBL/GenBank/DDBJ databases">
        <authorList>
            <person name="Varghese N."/>
            <person name="Submissions S."/>
        </authorList>
    </citation>
    <scope>NUCLEOTIDE SEQUENCE [LARGE SCALE GENOMIC DNA]</scope>
    <source>
        <strain evidence="9">DSM 44498</strain>
    </source>
</reference>
<feature type="transmembrane region" description="Helical" evidence="7">
    <location>
        <begin position="62"/>
        <end position="85"/>
    </location>
</feature>
<organism evidence="8 9">
    <name type="scientific">Rhodococcus koreensis</name>
    <dbReference type="NCBI Taxonomy" id="99653"/>
    <lineage>
        <taxon>Bacteria</taxon>
        <taxon>Bacillati</taxon>
        <taxon>Actinomycetota</taxon>
        <taxon>Actinomycetes</taxon>
        <taxon>Mycobacteriales</taxon>
        <taxon>Nocardiaceae</taxon>
        <taxon>Rhodococcus</taxon>
    </lineage>
</organism>
<dbReference type="GO" id="GO:0016020">
    <property type="term" value="C:membrane"/>
    <property type="evidence" value="ECO:0007669"/>
    <property type="project" value="UniProtKB-SubCell"/>
</dbReference>